<dbReference type="InterPro" id="IPR027417">
    <property type="entry name" value="P-loop_NTPase"/>
</dbReference>
<dbReference type="RefSeq" id="WP_126178195.1">
    <property type="nucleotide sequence ID" value="NZ_PELN01000332.1"/>
</dbReference>
<dbReference type="Proteomes" id="UP000287962">
    <property type="component" value="Unassembled WGS sequence"/>
</dbReference>
<proteinExistence type="predicted"/>
<comment type="caution">
    <text evidence="2">The sequence shown here is derived from an EMBL/GenBank/DDBJ whole genome shotgun (WGS) entry which is preliminary data.</text>
</comment>
<dbReference type="Pfam" id="PF05876">
    <property type="entry name" value="GpA_ATPase"/>
    <property type="match status" value="1"/>
</dbReference>
<dbReference type="InterPro" id="IPR046453">
    <property type="entry name" value="GpA_ATPase"/>
</dbReference>
<accession>A0A430R3Q4</accession>
<name>A0A430R3Q4_THESC</name>
<dbReference type="AlphaFoldDB" id="A0A430R3Q4"/>
<evidence type="ECO:0000313" key="2">
    <source>
        <dbReference type="EMBL" id="RTH02025.1"/>
    </source>
</evidence>
<evidence type="ECO:0000313" key="3">
    <source>
        <dbReference type="EMBL" id="RTI05601.1"/>
    </source>
</evidence>
<organism evidence="2 4">
    <name type="scientific">Thermus scotoductus</name>
    <dbReference type="NCBI Taxonomy" id="37636"/>
    <lineage>
        <taxon>Bacteria</taxon>
        <taxon>Thermotogati</taxon>
        <taxon>Deinococcota</taxon>
        <taxon>Deinococci</taxon>
        <taxon>Thermales</taxon>
        <taxon>Thermaceae</taxon>
        <taxon>Thermus</taxon>
    </lineage>
</organism>
<protein>
    <submittedName>
        <fullName evidence="2">Terminase</fullName>
    </submittedName>
</protein>
<dbReference type="Gene3D" id="3.40.50.300">
    <property type="entry name" value="P-loop containing nucleotide triphosphate hydrolases"/>
    <property type="match status" value="1"/>
</dbReference>
<evidence type="ECO:0000313" key="5">
    <source>
        <dbReference type="Proteomes" id="UP000287962"/>
    </source>
</evidence>
<gene>
    <name evidence="3" type="ORF">CSW25_10790</name>
    <name evidence="2" type="ORF">CSW45_08725</name>
</gene>
<dbReference type="GO" id="GO:0016887">
    <property type="term" value="F:ATP hydrolysis activity"/>
    <property type="evidence" value="ECO:0007669"/>
    <property type="project" value="InterPro"/>
</dbReference>
<keyword evidence="5" id="KW-1185">Reference proteome</keyword>
<reference evidence="4 5" key="2">
    <citation type="journal article" date="2019" name="Extremophiles">
        <title>Biogeography of thermophiles and predominance of Thermus scotoductus in domestic water heaters.</title>
        <authorList>
            <person name="Wilpiszeski R.L."/>
            <person name="Zhang Z."/>
            <person name="House C.H."/>
        </authorList>
    </citation>
    <scope>NUCLEOTIDE SEQUENCE [LARGE SCALE GENOMIC DNA]</scope>
    <source>
        <strain evidence="3 5">12_S12</strain>
        <strain evidence="2 4">32_S32</strain>
    </source>
</reference>
<feature type="domain" description="Phage terminase large subunit GpA ATPase" evidence="1">
    <location>
        <begin position="64"/>
        <end position="273"/>
    </location>
</feature>
<dbReference type="EMBL" id="PEML01000296">
    <property type="protein sequence ID" value="RTI05601.1"/>
    <property type="molecule type" value="Genomic_DNA"/>
</dbReference>
<dbReference type="Proteomes" id="UP000286910">
    <property type="component" value="Unassembled WGS sequence"/>
</dbReference>
<dbReference type="EMBL" id="PELR01000301">
    <property type="protein sequence ID" value="RTH02025.1"/>
    <property type="molecule type" value="Genomic_DNA"/>
</dbReference>
<evidence type="ECO:0000313" key="4">
    <source>
        <dbReference type="Proteomes" id="UP000286910"/>
    </source>
</evidence>
<sequence>MTREAAYRMILDRMRLPPPEFSEEELSTLLRFVQASGIRPEGPGGAPFSLVGRRYLEPLYAEERRRPFRRLVIMKAAQMGLTTRLMYRAAWWVADARRKVDVALMFPTQDAVLDLHKTRFRPMMRSSARMMRLIADVDAVEVVRIGVSNMRFRGMRSGVSVDSIPVDVLLFDEVRLMDVATIERAFARVSASRLEGPEGRGIIELNSTAGFPGADIDYYFRRSSQRHWHTRCPNPACPNHKGFVMAFTWPDCVDPDRMVYRCPKCGRVIEDPQDGFYAPLGPEDAEWEGYAFNQILLGPKRLPELWRAYQRMVIEGANPSEFYNSYLGLPHRDPNAILVTGEVMDACRGLDPTYRWPAPGPHPEGWWTAMGVDQRGVEKHVVIARWGHGGRVYLAHLEVVERSGEEAAAYLAHLAREWGVDIVIVDAEPSYDLAVSLGRRLPRGMVWLADYVHDRPQPLEWSDQRDREAIRKSSGEAKWEFWVFIDRYKHLLQAQMLFVNRRVVLPVDLEAKVQELRRLGQRVPVSLGLEFRSHFENIARTTIPRRRRDAEGREVEEEPRYTWRHLALDPHFVHAWGYAVAGLMRRGGTSEVVRPRERGALESTGYQAQLPPDLRPQSPRKAECASCRYFRPNPDGEGMGLCQNPVVAASLGVPPPVRTSPRTVGCHHHRR</sequence>
<evidence type="ECO:0000259" key="1">
    <source>
        <dbReference type="Pfam" id="PF05876"/>
    </source>
</evidence>
<reference evidence="3" key="1">
    <citation type="submission" date="2017-10" db="EMBL/GenBank/DDBJ databases">
        <authorList>
            <person name="Wilpiszeski R.L."/>
            <person name="Zhidan Z."/>
            <person name="House C.H."/>
        </authorList>
    </citation>
    <scope>NUCLEOTIDE SEQUENCE</scope>
    <source>
        <strain evidence="3">12_S12</strain>
    </source>
</reference>